<sequence>MQNWRINNLISCRSDDVKLSEGLKLLRSRSTTGTLAAYDELDFGELLQFRQIFCQEIDDTINGSEPFPGEMLKPSKNRVALPNDVYKILTDYYNSAYDHQFLTIAESTSTNSGGSIVVPNIVNQFARVRIAAEIFGSAMSPRYLKNAYILAKFVQENQGNETTDLYPGQVQYYFEHTIRISGEPTTHLLAFIRWYEPAPNRHIRFYTSIDENENNSNIELWQNNFYDLRRDCLIPIHYIYSRFVSCNFVVGKKKFVSYQAVIPINRQFHI</sequence>
<evidence type="ECO:0000313" key="2">
    <source>
        <dbReference type="Proteomes" id="UP000022910"/>
    </source>
</evidence>
<dbReference type="HOGENOM" id="CLU_031651_0_1_1"/>
<proteinExistence type="predicted"/>
<dbReference type="OMA" id="MQNWRIN"/>
<comment type="caution">
    <text evidence="1">The sequence shown here is derived from an EMBL/GenBank/DDBJ whole genome shotgun (WGS) entry which is preliminary data.</text>
</comment>
<evidence type="ECO:0000313" key="1">
    <source>
        <dbReference type="EMBL" id="EXX63232.1"/>
    </source>
</evidence>
<dbReference type="EMBL" id="JEMT01024041">
    <property type="protein sequence ID" value="EXX63232.1"/>
    <property type="molecule type" value="Genomic_DNA"/>
</dbReference>
<name>A0A015J137_RHIIW</name>
<protein>
    <submittedName>
        <fullName evidence="1">Uncharacterized protein</fullName>
    </submittedName>
</protein>
<reference evidence="1 2" key="1">
    <citation type="submission" date="2014-02" db="EMBL/GenBank/DDBJ databases">
        <title>Single nucleus genome sequencing reveals high similarity among nuclei of an endomycorrhizal fungus.</title>
        <authorList>
            <person name="Lin K."/>
            <person name="Geurts R."/>
            <person name="Zhang Z."/>
            <person name="Limpens E."/>
            <person name="Saunders D.G."/>
            <person name="Mu D."/>
            <person name="Pang E."/>
            <person name="Cao H."/>
            <person name="Cha H."/>
            <person name="Lin T."/>
            <person name="Zhou Q."/>
            <person name="Shang Y."/>
            <person name="Li Y."/>
            <person name="Ivanov S."/>
            <person name="Sharma T."/>
            <person name="Velzen R.V."/>
            <person name="Ruijter N.D."/>
            <person name="Aanen D.K."/>
            <person name="Win J."/>
            <person name="Kamoun S."/>
            <person name="Bisseling T."/>
            <person name="Huang S."/>
        </authorList>
    </citation>
    <scope>NUCLEOTIDE SEQUENCE [LARGE SCALE GENOMIC DNA]</scope>
    <source>
        <strain evidence="2">DAOM197198w</strain>
    </source>
</reference>
<accession>A0A015J137</accession>
<dbReference type="Proteomes" id="UP000022910">
    <property type="component" value="Unassembled WGS sequence"/>
</dbReference>
<dbReference type="AlphaFoldDB" id="A0A015J137"/>
<gene>
    <name evidence="1" type="ORF">RirG_154210</name>
</gene>
<organism evidence="1 2">
    <name type="scientific">Rhizophagus irregularis (strain DAOM 197198w)</name>
    <name type="common">Glomus intraradices</name>
    <dbReference type="NCBI Taxonomy" id="1432141"/>
    <lineage>
        <taxon>Eukaryota</taxon>
        <taxon>Fungi</taxon>
        <taxon>Fungi incertae sedis</taxon>
        <taxon>Mucoromycota</taxon>
        <taxon>Glomeromycotina</taxon>
        <taxon>Glomeromycetes</taxon>
        <taxon>Glomerales</taxon>
        <taxon>Glomeraceae</taxon>
        <taxon>Rhizophagus</taxon>
    </lineage>
</organism>
<keyword evidence="2" id="KW-1185">Reference proteome</keyword>